<evidence type="ECO:0000256" key="2">
    <source>
        <dbReference type="ARBA" id="ARBA00012438"/>
    </source>
</evidence>
<keyword evidence="8" id="KW-0547">Nucleotide-binding</keyword>
<dbReference type="Pfam" id="PF00512">
    <property type="entry name" value="HisKA"/>
    <property type="match status" value="1"/>
</dbReference>
<dbReference type="RefSeq" id="WP_379680308.1">
    <property type="nucleotide sequence ID" value="NZ_JBHLWP010000013.1"/>
</dbReference>
<keyword evidence="8" id="KW-0067">ATP-binding</keyword>
<keyword evidence="5" id="KW-1133">Transmembrane helix</keyword>
<dbReference type="PANTHER" id="PTHR43547">
    <property type="entry name" value="TWO-COMPONENT HISTIDINE KINASE"/>
    <property type="match status" value="1"/>
</dbReference>
<evidence type="ECO:0000259" key="6">
    <source>
        <dbReference type="PROSITE" id="PS50109"/>
    </source>
</evidence>
<dbReference type="SUPFAM" id="SSF47384">
    <property type="entry name" value="Homodimeric domain of signal transducing histidine kinase"/>
    <property type="match status" value="1"/>
</dbReference>
<dbReference type="InterPro" id="IPR003661">
    <property type="entry name" value="HisK_dim/P_dom"/>
</dbReference>
<dbReference type="GO" id="GO:0005524">
    <property type="term" value="F:ATP binding"/>
    <property type="evidence" value="ECO:0007669"/>
    <property type="project" value="UniProtKB-KW"/>
</dbReference>
<evidence type="ECO:0000256" key="4">
    <source>
        <dbReference type="PROSITE-ProRule" id="PRU00169"/>
    </source>
</evidence>
<feature type="transmembrane region" description="Helical" evidence="5">
    <location>
        <begin position="280"/>
        <end position="301"/>
    </location>
</feature>
<dbReference type="CDD" id="cd17580">
    <property type="entry name" value="REC_2_DhkD-like"/>
    <property type="match status" value="1"/>
</dbReference>
<dbReference type="CDD" id="cd18774">
    <property type="entry name" value="PDC2_HK_sensor"/>
    <property type="match status" value="1"/>
</dbReference>
<keyword evidence="3 4" id="KW-0597">Phosphoprotein</keyword>
<protein>
    <recommendedName>
        <fullName evidence="2">histidine kinase</fullName>
        <ecNumber evidence="2">2.7.13.3</ecNumber>
    </recommendedName>
</protein>
<gene>
    <name evidence="8" type="ORF">ACFFJK_15455</name>
</gene>
<proteinExistence type="predicted"/>
<dbReference type="SMART" id="SM00448">
    <property type="entry name" value="REC"/>
    <property type="match status" value="1"/>
</dbReference>
<dbReference type="PROSITE" id="PS50109">
    <property type="entry name" value="HIS_KIN"/>
    <property type="match status" value="1"/>
</dbReference>
<dbReference type="InterPro" id="IPR005467">
    <property type="entry name" value="His_kinase_dom"/>
</dbReference>
<comment type="catalytic activity">
    <reaction evidence="1">
        <text>ATP + protein L-histidine = ADP + protein N-phospho-L-histidine.</text>
        <dbReference type="EC" id="2.7.13.3"/>
    </reaction>
</comment>
<dbReference type="PRINTS" id="PR00344">
    <property type="entry name" value="BCTRLSENSOR"/>
</dbReference>
<keyword evidence="5" id="KW-0472">Membrane</keyword>
<dbReference type="CDD" id="cd00082">
    <property type="entry name" value="HisKA"/>
    <property type="match status" value="1"/>
</dbReference>
<keyword evidence="9" id="KW-1185">Reference proteome</keyword>
<dbReference type="Gene3D" id="3.30.450.20">
    <property type="entry name" value="PAS domain"/>
    <property type="match status" value="1"/>
</dbReference>
<comment type="caution">
    <text evidence="8">The sequence shown here is derived from an EMBL/GenBank/DDBJ whole genome shotgun (WGS) entry which is preliminary data.</text>
</comment>
<dbReference type="Gene3D" id="3.30.565.10">
    <property type="entry name" value="Histidine kinase-like ATPase, C-terminal domain"/>
    <property type="match status" value="1"/>
</dbReference>
<evidence type="ECO:0000256" key="3">
    <source>
        <dbReference type="ARBA" id="ARBA00022553"/>
    </source>
</evidence>
<dbReference type="InterPro" id="IPR004358">
    <property type="entry name" value="Sig_transdc_His_kin-like_C"/>
</dbReference>
<evidence type="ECO:0000256" key="5">
    <source>
        <dbReference type="SAM" id="Phobius"/>
    </source>
</evidence>
<name>A0ABV6FJW0_9BURK</name>
<dbReference type="Proteomes" id="UP001589773">
    <property type="component" value="Unassembled WGS sequence"/>
</dbReference>
<sequence length="722" mass="75733">MPPRQRSTVSLRRLLVLLTALGLLPLALLGVWGLHLVSEYQHREQERSLLDLARALSSAVDAEIDGAIAALTTMARTPAMTEGDLRGVYEVARQQVAAQPEWMAVILTDAGGAVLFRTSAPFGTPGGTIADPESMQRIAAAHQPVAGSVARGKGGRAAFPVRIPVEDDAGRRYILTAVIQPSRMLRVIERQQVPRSSVLSIVDSAGNIVARSKGQQELVGGPPSASLAKLMREAGAEAVGDTTTLEGEHVVSAYARSRYGWGVAIGVPTATLAQASLQAIALHAAGLAASLLACMLIATVVSGRIVRSFRSLQEGSAALGAGQPVAVASSHITEIARMEGALIAAAARRDAHEAERSRLLVSLERALADSRDAGRVKDEFLAMLGHELRNPLSPIVASLDLMDMRNEPSSQRERAILRRQVNHLKRLVDDLLDVSRIASGKLQVDIAPLDLAELVRNVVASFPGEPVALEAVDSLWVNGDENRLTQVLNNLLSNAARFGRGDTRVALAAEGGLARLCVSDDGIGMPAEMLARVFDPFFQAPQPLARRTGGLGLGLAIVRQIVELHGGTVSAHSEGPGKGSRFEVSLPLAGAGMQAQPRAPAPQGVGLDVLLVDDNGDAAAATAELLRHMGHTVRVAGTATEAIAQAGVRAPDVAILDIGLPDMDGYALAARLREGQPGLRLVALTGYGQQADVAQALGAGFDLHLTKPATLEELGRALAPPA</sequence>
<dbReference type="SUPFAM" id="SSF52172">
    <property type="entry name" value="CheY-like"/>
    <property type="match status" value="1"/>
</dbReference>
<dbReference type="CDD" id="cd16922">
    <property type="entry name" value="HATPase_EvgS-ArcB-TorS-like"/>
    <property type="match status" value="1"/>
</dbReference>
<dbReference type="PROSITE" id="PS50110">
    <property type="entry name" value="RESPONSE_REGULATORY"/>
    <property type="match status" value="1"/>
</dbReference>
<dbReference type="Pfam" id="PF02518">
    <property type="entry name" value="HATPase_c"/>
    <property type="match status" value="1"/>
</dbReference>
<evidence type="ECO:0000259" key="7">
    <source>
        <dbReference type="PROSITE" id="PS50110"/>
    </source>
</evidence>
<dbReference type="Gene3D" id="3.40.50.2300">
    <property type="match status" value="1"/>
</dbReference>
<dbReference type="InterPro" id="IPR036890">
    <property type="entry name" value="HATPase_C_sf"/>
</dbReference>
<dbReference type="SUPFAM" id="SSF55874">
    <property type="entry name" value="ATPase domain of HSP90 chaperone/DNA topoisomerase II/histidine kinase"/>
    <property type="match status" value="1"/>
</dbReference>
<dbReference type="EMBL" id="JBHLWP010000013">
    <property type="protein sequence ID" value="MFC0253295.1"/>
    <property type="molecule type" value="Genomic_DNA"/>
</dbReference>
<dbReference type="InterPro" id="IPR036097">
    <property type="entry name" value="HisK_dim/P_sf"/>
</dbReference>
<evidence type="ECO:0000313" key="8">
    <source>
        <dbReference type="EMBL" id="MFC0253295.1"/>
    </source>
</evidence>
<dbReference type="Pfam" id="PF00072">
    <property type="entry name" value="Response_reg"/>
    <property type="match status" value="1"/>
</dbReference>
<dbReference type="EC" id="2.7.13.3" evidence="2"/>
<dbReference type="InterPro" id="IPR003594">
    <property type="entry name" value="HATPase_dom"/>
</dbReference>
<dbReference type="SMART" id="SM00388">
    <property type="entry name" value="HisKA"/>
    <property type="match status" value="1"/>
</dbReference>
<accession>A0ABV6FJW0</accession>
<organism evidence="8 9">
    <name type="scientific">Massilia consociata</name>
    <dbReference type="NCBI Taxonomy" id="760117"/>
    <lineage>
        <taxon>Bacteria</taxon>
        <taxon>Pseudomonadati</taxon>
        <taxon>Pseudomonadota</taxon>
        <taxon>Betaproteobacteria</taxon>
        <taxon>Burkholderiales</taxon>
        <taxon>Oxalobacteraceae</taxon>
        <taxon>Telluria group</taxon>
        <taxon>Massilia</taxon>
    </lineage>
</organism>
<feature type="domain" description="Response regulatory" evidence="7">
    <location>
        <begin position="608"/>
        <end position="722"/>
    </location>
</feature>
<keyword evidence="5" id="KW-0812">Transmembrane</keyword>
<feature type="modified residue" description="4-aspartylphosphate" evidence="4">
    <location>
        <position position="657"/>
    </location>
</feature>
<dbReference type="PANTHER" id="PTHR43547:SF2">
    <property type="entry name" value="HYBRID SIGNAL TRANSDUCTION HISTIDINE KINASE C"/>
    <property type="match status" value="1"/>
</dbReference>
<dbReference type="InterPro" id="IPR011006">
    <property type="entry name" value="CheY-like_superfamily"/>
</dbReference>
<dbReference type="InterPro" id="IPR001789">
    <property type="entry name" value="Sig_transdc_resp-reg_receiver"/>
</dbReference>
<dbReference type="Gene3D" id="1.10.287.130">
    <property type="match status" value="1"/>
</dbReference>
<reference evidence="8 9" key="1">
    <citation type="submission" date="2024-09" db="EMBL/GenBank/DDBJ databases">
        <authorList>
            <person name="Sun Q."/>
            <person name="Mori K."/>
        </authorList>
    </citation>
    <scope>NUCLEOTIDE SEQUENCE [LARGE SCALE GENOMIC DNA]</scope>
    <source>
        <strain evidence="8 9">CCM 7792</strain>
    </source>
</reference>
<feature type="domain" description="Histidine kinase" evidence="6">
    <location>
        <begin position="383"/>
        <end position="590"/>
    </location>
</feature>
<evidence type="ECO:0000256" key="1">
    <source>
        <dbReference type="ARBA" id="ARBA00000085"/>
    </source>
</evidence>
<dbReference type="SMART" id="SM00387">
    <property type="entry name" value="HATPase_c"/>
    <property type="match status" value="1"/>
</dbReference>
<evidence type="ECO:0000313" key="9">
    <source>
        <dbReference type="Proteomes" id="UP001589773"/>
    </source>
</evidence>